<feature type="region of interest" description="Disordered" evidence="1">
    <location>
        <begin position="1"/>
        <end position="23"/>
    </location>
</feature>
<name>I0H4E9_ACTM4</name>
<dbReference type="eggNOG" id="ENOG502ZD2Q">
    <property type="taxonomic scope" value="Bacteria"/>
</dbReference>
<dbReference type="HOGENOM" id="CLU_079845_0_0_11"/>
<protein>
    <submittedName>
        <fullName evidence="3">Uncharacterized protein</fullName>
    </submittedName>
</protein>
<organism evidence="3 4">
    <name type="scientific">Actinoplanes missouriensis (strain ATCC 14538 / DSM 43046 / CBS 188.64 / JCM 3121 / NBRC 102363 / NCIMB 12654 / NRRL B-3342 / UNCC 431)</name>
    <dbReference type="NCBI Taxonomy" id="512565"/>
    <lineage>
        <taxon>Bacteria</taxon>
        <taxon>Bacillati</taxon>
        <taxon>Actinomycetota</taxon>
        <taxon>Actinomycetes</taxon>
        <taxon>Micromonosporales</taxon>
        <taxon>Micromonosporaceae</taxon>
        <taxon>Actinoplanes</taxon>
    </lineage>
</organism>
<feature type="transmembrane region" description="Helical" evidence="2">
    <location>
        <begin position="121"/>
        <end position="144"/>
    </location>
</feature>
<feature type="transmembrane region" description="Helical" evidence="2">
    <location>
        <begin position="82"/>
        <end position="101"/>
    </location>
</feature>
<feature type="transmembrane region" description="Helical" evidence="2">
    <location>
        <begin position="150"/>
        <end position="169"/>
    </location>
</feature>
<keyword evidence="2" id="KW-0472">Membrane</keyword>
<dbReference type="PATRIC" id="fig|512565.3.peg.2666"/>
<reference evidence="3 4" key="1">
    <citation type="submission" date="2012-02" db="EMBL/GenBank/DDBJ databases">
        <title>Complete genome sequence of Actinoplanes missouriensis 431 (= NBRC 102363).</title>
        <authorList>
            <person name="Ohnishi Y."/>
            <person name="Ishikawa J."/>
            <person name="Sekine M."/>
            <person name="Hosoyama A."/>
            <person name="Harada T."/>
            <person name="Narita H."/>
            <person name="Hata T."/>
            <person name="Konno Y."/>
            <person name="Tutikane K."/>
            <person name="Fujita N."/>
            <person name="Horinouchi S."/>
            <person name="Hayakawa M."/>
        </authorList>
    </citation>
    <scope>NUCLEOTIDE SEQUENCE [LARGE SCALE GENOMIC DNA]</scope>
    <source>
        <strain evidence="4">ATCC 14538 / DSM 43046 / CBS 188.64 / JCM 3121 / NBRC 102363 / NCIMB 12654 / NRRL B-3342 / UNCC 431</strain>
    </source>
</reference>
<dbReference type="Proteomes" id="UP000007882">
    <property type="component" value="Chromosome"/>
</dbReference>
<evidence type="ECO:0000256" key="1">
    <source>
        <dbReference type="SAM" id="MobiDB-lite"/>
    </source>
</evidence>
<sequence length="297" mass="33063">MRTPGRRPGLRPRPDPAGPVRTGPDGAGLLHTVAVVGSPIALATALMFYFGWIRTRAETRALGYDVAVTGMSVQDFVMKSVLVLYVPLLVPVLAALVLAWAHHRLLARADHQPPLRARVLWVARFAAFSWPLWLTAYLGMLLFFPRLRWLALPVCLTGALLSTAYADLLRRRLAPRERLAPAVRGLLLVALTLAVFWDVERLAGAVGSAYAARITADPDELAAVTIYSSDRLWLQAPDVTETRLGPDDSGYRYRYDGLRLLQYSGGRYFLISARPDDQYPRVLVVAESAELRWEFSR</sequence>
<keyword evidence="4" id="KW-1185">Reference proteome</keyword>
<evidence type="ECO:0000313" key="3">
    <source>
        <dbReference type="EMBL" id="BAL87886.1"/>
    </source>
</evidence>
<feature type="transmembrane region" description="Helical" evidence="2">
    <location>
        <begin position="29"/>
        <end position="52"/>
    </location>
</feature>
<gene>
    <name evidence="3" type="ordered locus">AMIS_26660</name>
</gene>
<dbReference type="OrthoDB" id="4350047at2"/>
<dbReference type="EMBL" id="AP012319">
    <property type="protein sequence ID" value="BAL87886.1"/>
    <property type="molecule type" value="Genomic_DNA"/>
</dbReference>
<feature type="compositionally biased region" description="Basic residues" evidence="1">
    <location>
        <begin position="1"/>
        <end position="10"/>
    </location>
</feature>
<dbReference type="AlphaFoldDB" id="I0H4E9"/>
<accession>I0H4E9</accession>
<keyword evidence="2" id="KW-1133">Transmembrane helix</keyword>
<dbReference type="KEGG" id="ams:AMIS_26660"/>
<dbReference type="STRING" id="512565.AMIS_26660"/>
<dbReference type="RefSeq" id="WP_014442781.1">
    <property type="nucleotide sequence ID" value="NC_017093.1"/>
</dbReference>
<evidence type="ECO:0000256" key="2">
    <source>
        <dbReference type="SAM" id="Phobius"/>
    </source>
</evidence>
<keyword evidence="2" id="KW-0812">Transmembrane</keyword>
<evidence type="ECO:0000313" key="4">
    <source>
        <dbReference type="Proteomes" id="UP000007882"/>
    </source>
</evidence>
<proteinExistence type="predicted"/>